<evidence type="ECO:0000256" key="2">
    <source>
        <dbReference type="ARBA" id="ARBA00001947"/>
    </source>
</evidence>
<dbReference type="STRING" id="215200.SAMN05216454_10621"/>
<dbReference type="PIRSF" id="PIRSF016599">
    <property type="entry name" value="Xaa-His_dipept"/>
    <property type="match status" value="1"/>
</dbReference>
<evidence type="ECO:0000256" key="5">
    <source>
        <dbReference type="ARBA" id="ARBA00022801"/>
    </source>
</evidence>
<evidence type="ECO:0000256" key="4">
    <source>
        <dbReference type="ARBA" id="ARBA00022723"/>
    </source>
</evidence>
<evidence type="ECO:0000256" key="6">
    <source>
        <dbReference type="ARBA" id="ARBA00022833"/>
    </source>
</evidence>
<dbReference type="Proteomes" id="UP000199512">
    <property type="component" value="Unassembled WGS sequence"/>
</dbReference>
<evidence type="ECO:0000256" key="13">
    <source>
        <dbReference type="ARBA" id="ARBA00071271"/>
    </source>
</evidence>
<reference evidence="19 20" key="1">
    <citation type="submission" date="2016-10" db="EMBL/GenBank/DDBJ databases">
        <authorList>
            <person name="de Groot N.N."/>
        </authorList>
    </citation>
    <scope>NUCLEOTIDE SEQUENCE [LARGE SCALE GENOMIC DNA]</scope>
    <source>
        <strain evidence="19 20">Calf135</strain>
    </source>
</reference>
<dbReference type="InterPro" id="IPR001160">
    <property type="entry name" value="Peptidase_M20C"/>
</dbReference>
<dbReference type="PRINTS" id="PR00934">
    <property type="entry name" value="XHISDIPTASE"/>
</dbReference>
<keyword evidence="3" id="KW-0645">Protease</keyword>
<evidence type="ECO:0000256" key="16">
    <source>
        <dbReference type="ARBA" id="ARBA00077688"/>
    </source>
</evidence>
<dbReference type="GO" id="GO:0046872">
    <property type="term" value="F:metal ion binding"/>
    <property type="evidence" value="ECO:0007669"/>
    <property type="project" value="UniProtKB-KW"/>
</dbReference>
<evidence type="ECO:0000256" key="3">
    <source>
        <dbReference type="ARBA" id="ARBA00022670"/>
    </source>
</evidence>
<evidence type="ECO:0000256" key="11">
    <source>
        <dbReference type="ARBA" id="ARBA00044252"/>
    </source>
</evidence>
<evidence type="ECO:0000256" key="17">
    <source>
        <dbReference type="ARBA" id="ARBA00078074"/>
    </source>
</evidence>
<dbReference type="GO" id="GO:0070573">
    <property type="term" value="F:metallodipeptidase activity"/>
    <property type="evidence" value="ECO:0007669"/>
    <property type="project" value="TreeGrafter"/>
</dbReference>
<dbReference type="RefSeq" id="WP_091975260.1">
    <property type="nucleotide sequence ID" value="NZ_CAUWDX010000004.1"/>
</dbReference>
<name>A0A1H8HMR4_9FIRM</name>
<proteinExistence type="inferred from homology"/>
<dbReference type="InterPro" id="IPR002933">
    <property type="entry name" value="Peptidase_M20"/>
</dbReference>
<evidence type="ECO:0000256" key="7">
    <source>
        <dbReference type="ARBA" id="ARBA00023049"/>
    </source>
</evidence>
<evidence type="ECO:0000256" key="12">
    <source>
        <dbReference type="ARBA" id="ARBA00061423"/>
    </source>
</evidence>
<keyword evidence="4" id="KW-0479">Metal-binding</keyword>
<evidence type="ECO:0000256" key="14">
    <source>
        <dbReference type="ARBA" id="ARBA00075285"/>
    </source>
</evidence>
<dbReference type="AlphaFoldDB" id="A0A1H8HMR4"/>
<sequence length="483" mass="53639">MDYITEGLTPSRVFKNFEDISRIPRASGNEKQVSDYIKKFAEDLDLKVFQDSNYNLIIKKAATNGRPDGCTVMLQAHIDMVTESTENSDHDFEKDPIDLIIDGDIITARDTTLGADNGIGVAYIMSILESKDIIHPNLECVLTTSEEFGLIGVNNMDLSSLKSEYVVNLDSEEDYCILTGCAGAVDSTISLKKEYKPANTKNVALEINIHGLLGGHSGMDIDKQRGNANVIMGRLLNSITHDFDLFYVNGGSKRNVIPRSAEAVISVSDKDLEKVVREIQKTAAKAHKEIYSVDPNLKVSLRRSAPADFKVFSNDCKKKIIRLLNLIPDGVISMSNSLEGTVQTSTNFAVVRESNTRIDFINMTRSSMKSEKELLKSKLAMLAEIFNASIEFGAEYEAWEYNPNSKLEKIAIDAYEKKFSKKPEVAVMHCGLESGILLNKLNHKAEAISIGPNIFDVHSPDEYAEISSIGMIWDYLIDLLKTI</sequence>
<comment type="similarity">
    <text evidence="12">Belongs to the peptidase M20C family.</text>
</comment>
<dbReference type="Pfam" id="PF01546">
    <property type="entry name" value="Peptidase_M20"/>
    <property type="match status" value="1"/>
</dbReference>
<dbReference type="EC" id="3.4.13.18" evidence="10"/>
<dbReference type="OrthoDB" id="9773892at2"/>
<dbReference type="Pfam" id="PF07687">
    <property type="entry name" value="M20_dimer"/>
    <property type="match status" value="1"/>
</dbReference>
<keyword evidence="5" id="KW-0378">Hydrolase</keyword>
<comment type="cofactor">
    <cofactor evidence="2">
        <name>Zn(2+)</name>
        <dbReference type="ChEBI" id="CHEBI:29105"/>
    </cofactor>
</comment>
<evidence type="ECO:0000313" key="19">
    <source>
        <dbReference type="EMBL" id="SEN57491.1"/>
    </source>
</evidence>
<dbReference type="SUPFAM" id="SSF53187">
    <property type="entry name" value="Zn-dependent exopeptidases"/>
    <property type="match status" value="1"/>
</dbReference>
<dbReference type="FunFam" id="3.40.630.10:FF:000018">
    <property type="entry name" value="Aminoacyl-histidine dipeptidase PepD"/>
    <property type="match status" value="1"/>
</dbReference>
<dbReference type="GO" id="GO:0005829">
    <property type="term" value="C:cytosol"/>
    <property type="evidence" value="ECO:0007669"/>
    <property type="project" value="TreeGrafter"/>
</dbReference>
<dbReference type="GO" id="GO:0006508">
    <property type="term" value="P:proteolysis"/>
    <property type="evidence" value="ECO:0007669"/>
    <property type="project" value="UniProtKB-KW"/>
</dbReference>
<dbReference type="Gene3D" id="3.40.630.10">
    <property type="entry name" value="Zn peptidases"/>
    <property type="match status" value="2"/>
</dbReference>
<dbReference type="PANTHER" id="PTHR43501">
    <property type="entry name" value="CYTOSOL NON-SPECIFIC DIPEPTIDASE"/>
    <property type="match status" value="1"/>
</dbReference>
<comment type="catalytic activity">
    <reaction evidence="9">
        <text>Hydrolysis of dipeptides, preferentially hydrophobic dipeptides including prolyl amino acids.</text>
        <dbReference type="EC" id="3.4.13.18"/>
    </reaction>
</comment>
<evidence type="ECO:0000256" key="8">
    <source>
        <dbReference type="ARBA" id="ARBA00023285"/>
    </source>
</evidence>
<keyword evidence="8" id="KW-0170">Cobalt</keyword>
<keyword evidence="6" id="KW-0862">Zinc</keyword>
<gene>
    <name evidence="19" type="ORF">SAMN05216454_10621</name>
</gene>
<evidence type="ECO:0000256" key="10">
    <source>
        <dbReference type="ARBA" id="ARBA00038976"/>
    </source>
</evidence>
<keyword evidence="20" id="KW-1185">Reference proteome</keyword>
<keyword evidence="7" id="KW-0482">Metalloprotease</keyword>
<dbReference type="InterPro" id="IPR011650">
    <property type="entry name" value="Peptidase_M20_dimer"/>
</dbReference>
<accession>A0A1H8HMR4</accession>
<evidence type="ECO:0000256" key="1">
    <source>
        <dbReference type="ARBA" id="ARBA00001941"/>
    </source>
</evidence>
<dbReference type="EMBL" id="FODF01000006">
    <property type="protein sequence ID" value="SEN57491.1"/>
    <property type="molecule type" value="Genomic_DNA"/>
</dbReference>
<comment type="cofactor">
    <cofactor evidence="1">
        <name>Co(2+)</name>
        <dbReference type="ChEBI" id="CHEBI:48828"/>
    </cofactor>
</comment>
<dbReference type="PANTHER" id="PTHR43501:SF1">
    <property type="entry name" value="CYTOSOL NON-SPECIFIC DIPEPTIDASE"/>
    <property type="match status" value="1"/>
</dbReference>
<evidence type="ECO:0000256" key="9">
    <source>
        <dbReference type="ARBA" id="ARBA00036421"/>
    </source>
</evidence>
<evidence type="ECO:0000259" key="18">
    <source>
        <dbReference type="Pfam" id="PF07687"/>
    </source>
</evidence>
<dbReference type="FunFam" id="3.40.630.10:FF:000015">
    <property type="entry name" value="Aminoacyl-histidine dipeptidase PepD"/>
    <property type="match status" value="1"/>
</dbReference>
<protein>
    <recommendedName>
        <fullName evidence="13">Cytosol non-specific dipeptidase</fullName>
        <ecNumber evidence="10">3.4.13.18</ecNumber>
    </recommendedName>
    <alternativeName>
        <fullName evidence="16">Aminoacyl-histidine dipeptidase</fullName>
    </alternativeName>
    <alternativeName>
        <fullName evidence="15">Beta-alanyl-histidine dipeptidase</fullName>
    </alternativeName>
    <alternativeName>
        <fullName evidence="14">Carnosinase</fullName>
    </alternativeName>
    <alternativeName>
        <fullName evidence="11">Peptidase D</fullName>
    </alternativeName>
    <alternativeName>
        <fullName evidence="17">Xaa-His dipeptidase</fullName>
    </alternativeName>
</protein>
<evidence type="ECO:0000313" key="20">
    <source>
        <dbReference type="Proteomes" id="UP000199512"/>
    </source>
</evidence>
<dbReference type="NCBIfam" id="TIGR01893">
    <property type="entry name" value="aa-his-dipept"/>
    <property type="match status" value="1"/>
</dbReference>
<organism evidence="19 20">
    <name type="scientific">Peptostreptococcus russellii</name>
    <dbReference type="NCBI Taxonomy" id="215200"/>
    <lineage>
        <taxon>Bacteria</taxon>
        <taxon>Bacillati</taxon>
        <taxon>Bacillota</taxon>
        <taxon>Clostridia</taxon>
        <taxon>Peptostreptococcales</taxon>
        <taxon>Peptostreptococcaceae</taxon>
        <taxon>Peptostreptococcus</taxon>
    </lineage>
</organism>
<evidence type="ECO:0000256" key="15">
    <source>
        <dbReference type="ARBA" id="ARBA00076004"/>
    </source>
</evidence>
<feature type="domain" description="Peptidase M20 dimerisation" evidence="18">
    <location>
        <begin position="211"/>
        <end position="288"/>
    </location>
</feature>